<dbReference type="Proteomes" id="UP000548326">
    <property type="component" value="Unassembled WGS sequence"/>
</dbReference>
<comment type="caution">
    <text evidence="1">The sequence shown here is derived from an EMBL/GenBank/DDBJ whole genome shotgun (WGS) entry which is preliminary data.</text>
</comment>
<evidence type="ECO:0000313" key="1">
    <source>
        <dbReference type="EMBL" id="MBB6126375.1"/>
    </source>
</evidence>
<proteinExistence type="predicted"/>
<name>A0A841JD26_9SPHI</name>
<dbReference type="NCBIfam" id="NF041200">
    <property type="entry name" value="mob_BfmA_Nterm"/>
    <property type="match status" value="1"/>
</dbReference>
<dbReference type="EMBL" id="JACHCA010000001">
    <property type="protein sequence ID" value="MBB6126375.1"/>
    <property type="molecule type" value="Genomic_DNA"/>
</dbReference>
<accession>A0A841JD26</accession>
<sequence length="186" mass="22040">MYKQTDQNIKTIRFPVTADSKLQKMAEKCGLTKLDFFIAMVDYFYKSKKDPRDLNDELLKKELTKRTDRIIAFIMTLEDELLKPLVRSFEKMINSQNSIVNFFNQHIITHNKEQKEAYAKQQATLNSVNTSIRNIETAQFTKDVTKRKCLEILEYYIQHREAMGMMTKQVEKDSLIQNVRQQMKNL</sequence>
<evidence type="ECO:0008006" key="3">
    <source>
        <dbReference type="Google" id="ProtNLM"/>
    </source>
</evidence>
<dbReference type="AlphaFoldDB" id="A0A841JD26"/>
<dbReference type="InterPro" id="IPR048012">
    <property type="entry name" value="BfmA-like_N"/>
</dbReference>
<gene>
    <name evidence="1" type="ORF">HDF22_000476</name>
</gene>
<evidence type="ECO:0000313" key="2">
    <source>
        <dbReference type="Proteomes" id="UP000548326"/>
    </source>
</evidence>
<dbReference type="RefSeq" id="WP_183585394.1">
    <property type="nucleotide sequence ID" value="NZ_JACHCA010000001.1"/>
</dbReference>
<protein>
    <recommendedName>
        <fullName evidence="3">Clindamycin resistance transfer factor BtgA</fullName>
    </recommendedName>
</protein>
<reference evidence="1 2" key="1">
    <citation type="submission" date="2020-08" db="EMBL/GenBank/DDBJ databases">
        <title>Genomic Encyclopedia of Type Strains, Phase IV (KMG-V): Genome sequencing to study the core and pangenomes of soil and plant-associated prokaryotes.</title>
        <authorList>
            <person name="Whitman W."/>
        </authorList>
    </citation>
    <scope>NUCLEOTIDE SEQUENCE [LARGE SCALE GENOMIC DNA]</scope>
    <source>
        <strain evidence="1 2">MP601</strain>
    </source>
</reference>
<organism evidence="1 2">
    <name type="scientific">Mucilaginibacter lappiensis</name>
    <dbReference type="NCBI Taxonomy" id="354630"/>
    <lineage>
        <taxon>Bacteria</taxon>
        <taxon>Pseudomonadati</taxon>
        <taxon>Bacteroidota</taxon>
        <taxon>Sphingobacteriia</taxon>
        <taxon>Sphingobacteriales</taxon>
        <taxon>Sphingobacteriaceae</taxon>
        <taxon>Mucilaginibacter</taxon>
    </lineage>
</organism>